<evidence type="ECO:0000256" key="4">
    <source>
        <dbReference type="ARBA" id="ARBA00023163"/>
    </source>
</evidence>
<dbReference type="GO" id="GO:0016592">
    <property type="term" value="C:mediator complex"/>
    <property type="evidence" value="ECO:0007669"/>
    <property type="project" value="UniProtKB-UniRule"/>
</dbReference>
<dbReference type="AlphaFoldDB" id="A0A8J4Y1U3"/>
<dbReference type="EMBL" id="JACEEZ010019986">
    <property type="protein sequence ID" value="KAG0715136.1"/>
    <property type="molecule type" value="Genomic_DNA"/>
</dbReference>
<comment type="caution">
    <text evidence="7">The sequence shown here is derived from an EMBL/GenBank/DDBJ whole genome shotgun (WGS) entry which is preliminary data.</text>
</comment>
<dbReference type="PANTHER" id="PTHR13381:SF0">
    <property type="entry name" value="MEDIATOR OF RNA POLYMERASE II TRANSCRIPTION SUBUNIT 21"/>
    <property type="match status" value="1"/>
</dbReference>
<keyword evidence="4 6" id="KW-0804">Transcription</keyword>
<comment type="function">
    <text evidence="6">Component of the Mediator complex, a coactivator involved in the regulated transcription of nearly all RNA polymerase II-dependent genes. Mediator functions as a bridge to convey information from gene-specific regulatory proteins to the basal RNA polymerase II transcription machinery. Mediator is recruited to promoters by direct interactions with regulatory proteins and serves as a scaffold for the assembly of a functional preinitiation complex with RNA polymerase II and the general transcription factors.</text>
</comment>
<reference evidence="7" key="1">
    <citation type="submission" date="2020-07" db="EMBL/GenBank/DDBJ databases">
        <title>The High-quality genome of the commercially important snow crab, Chionoecetes opilio.</title>
        <authorList>
            <person name="Jeong J.-H."/>
            <person name="Ryu S."/>
        </authorList>
    </citation>
    <scope>NUCLEOTIDE SEQUENCE</scope>
    <source>
        <strain evidence="7">MADBK_172401_WGS</strain>
        <tissue evidence="7">Digestive gland</tissue>
    </source>
</reference>
<keyword evidence="3 6" id="KW-0010">Activator</keyword>
<evidence type="ECO:0000256" key="1">
    <source>
        <dbReference type="ARBA" id="ARBA00004123"/>
    </source>
</evidence>
<dbReference type="PANTHER" id="PTHR13381">
    <property type="entry name" value="RNA POLYMERASE II HOLOENZYME COMPONENT SRB7"/>
    <property type="match status" value="1"/>
</dbReference>
<sequence>MADRLSQLQDAVNQTSEVTWHYAMFLLFPAAHGLPATDGLGDNTGATLTGAPTRDTLSTAPVPGVCAEGVADRSSDEGGAVHVPEAARLQRPQAENLYNSIGSLFNSAPPCSFDKSGKTPSQNENPDDMMEHKRVFATIIARNAKDIDALIESLPSEDSSAELQTASMRILEQEGEEAAQRLQKGIDQGDKLLEEINRALTEIATTQLAINRITEASQGDAIKI</sequence>
<dbReference type="Gene3D" id="6.10.280.10">
    <property type="entry name" value="Mediator complex, subunit Med21"/>
    <property type="match status" value="1"/>
</dbReference>
<accession>A0A8J4Y1U3</accession>
<evidence type="ECO:0000256" key="2">
    <source>
        <dbReference type="ARBA" id="ARBA00023015"/>
    </source>
</evidence>
<dbReference type="InterPro" id="IPR037212">
    <property type="entry name" value="Med7/Med21-like"/>
</dbReference>
<protein>
    <recommendedName>
        <fullName evidence="6">Mediator of RNA polymerase II transcription subunit 21</fullName>
    </recommendedName>
</protein>
<dbReference type="SUPFAM" id="SSF140718">
    <property type="entry name" value="Mediator hinge subcomplex-like"/>
    <property type="match status" value="1"/>
</dbReference>
<dbReference type="OrthoDB" id="526653at2759"/>
<proteinExistence type="inferred from homology"/>
<dbReference type="InterPro" id="IPR021384">
    <property type="entry name" value="Mediator_Med21"/>
</dbReference>
<organism evidence="7 8">
    <name type="scientific">Chionoecetes opilio</name>
    <name type="common">Atlantic snow crab</name>
    <name type="synonym">Cancer opilio</name>
    <dbReference type="NCBI Taxonomy" id="41210"/>
    <lineage>
        <taxon>Eukaryota</taxon>
        <taxon>Metazoa</taxon>
        <taxon>Ecdysozoa</taxon>
        <taxon>Arthropoda</taxon>
        <taxon>Crustacea</taxon>
        <taxon>Multicrustacea</taxon>
        <taxon>Malacostraca</taxon>
        <taxon>Eumalacostraca</taxon>
        <taxon>Eucarida</taxon>
        <taxon>Decapoda</taxon>
        <taxon>Pleocyemata</taxon>
        <taxon>Brachyura</taxon>
        <taxon>Eubrachyura</taxon>
        <taxon>Majoidea</taxon>
        <taxon>Majidae</taxon>
        <taxon>Chionoecetes</taxon>
    </lineage>
</organism>
<keyword evidence="2 6" id="KW-0805">Transcription regulation</keyword>
<evidence type="ECO:0000256" key="5">
    <source>
        <dbReference type="ARBA" id="ARBA00023242"/>
    </source>
</evidence>
<dbReference type="Proteomes" id="UP000770661">
    <property type="component" value="Unassembled WGS sequence"/>
</dbReference>
<evidence type="ECO:0000313" key="7">
    <source>
        <dbReference type="EMBL" id="KAG0715136.1"/>
    </source>
</evidence>
<name>A0A8J4Y1U3_CHIOP</name>
<comment type="similarity">
    <text evidence="6">Belongs to the Mediator complex subunit 21 family.</text>
</comment>
<keyword evidence="5 6" id="KW-0539">Nucleus</keyword>
<dbReference type="GO" id="GO:0003712">
    <property type="term" value="F:transcription coregulator activity"/>
    <property type="evidence" value="ECO:0007669"/>
    <property type="project" value="TreeGrafter"/>
</dbReference>
<evidence type="ECO:0000256" key="3">
    <source>
        <dbReference type="ARBA" id="ARBA00023159"/>
    </source>
</evidence>
<dbReference type="Pfam" id="PF11221">
    <property type="entry name" value="Med21"/>
    <property type="match status" value="1"/>
</dbReference>
<evidence type="ECO:0000256" key="6">
    <source>
        <dbReference type="RuleBase" id="RU366036"/>
    </source>
</evidence>
<comment type="subunit">
    <text evidence="6">Component of the Mediator complex.</text>
</comment>
<evidence type="ECO:0000313" key="8">
    <source>
        <dbReference type="Proteomes" id="UP000770661"/>
    </source>
</evidence>
<keyword evidence="8" id="KW-1185">Reference proteome</keyword>
<dbReference type="GO" id="GO:0006357">
    <property type="term" value="P:regulation of transcription by RNA polymerase II"/>
    <property type="evidence" value="ECO:0007669"/>
    <property type="project" value="TreeGrafter"/>
</dbReference>
<gene>
    <name evidence="7" type="primary">med21_1</name>
    <name evidence="7" type="ORF">GWK47_012651</name>
</gene>
<comment type="subcellular location">
    <subcellularLocation>
        <location evidence="1 6">Nucleus</location>
    </subcellularLocation>
</comment>